<dbReference type="GeneID" id="79267774"/>
<dbReference type="RefSeq" id="WP_276234219.1">
    <property type="nucleotide sequence ID" value="NZ_CP119802.1"/>
</dbReference>
<organism evidence="2 3">
    <name type="scientific">Halosegnis marinus</name>
    <dbReference type="NCBI Taxonomy" id="3034023"/>
    <lineage>
        <taxon>Archaea</taxon>
        <taxon>Methanobacteriati</taxon>
        <taxon>Methanobacteriota</taxon>
        <taxon>Stenosarchaea group</taxon>
        <taxon>Halobacteria</taxon>
        <taxon>Halobacteriales</taxon>
        <taxon>Natronomonadaceae</taxon>
        <taxon>Halosegnis</taxon>
    </lineage>
</organism>
<evidence type="ECO:0000313" key="2">
    <source>
        <dbReference type="EMBL" id="MFC7236068.1"/>
    </source>
</evidence>
<feature type="transmembrane region" description="Helical" evidence="1">
    <location>
        <begin position="32"/>
        <end position="49"/>
    </location>
</feature>
<keyword evidence="1" id="KW-1133">Transmembrane helix</keyword>
<keyword evidence="1" id="KW-0812">Transmembrane</keyword>
<evidence type="ECO:0008006" key="4">
    <source>
        <dbReference type="Google" id="ProtNLM"/>
    </source>
</evidence>
<keyword evidence="3" id="KW-1185">Reference proteome</keyword>
<proteinExistence type="predicted"/>
<gene>
    <name evidence="2" type="ORF">ACFQJ4_12150</name>
</gene>
<comment type="caution">
    <text evidence="2">The sequence shown here is derived from an EMBL/GenBank/DDBJ whole genome shotgun (WGS) entry which is preliminary data.</text>
</comment>
<reference evidence="2 3" key="1">
    <citation type="journal article" date="2019" name="Int. J. Syst. Evol. Microbiol.">
        <title>The Global Catalogue of Microorganisms (GCM) 10K type strain sequencing project: providing services to taxonomists for standard genome sequencing and annotation.</title>
        <authorList>
            <consortium name="The Broad Institute Genomics Platform"/>
            <consortium name="The Broad Institute Genome Sequencing Center for Infectious Disease"/>
            <person name="Wu L."/>
            <person name="Ma J."/>
        </authorList>
    </citation>
    <scope>NUCLEOTIDE SEQUENCE [LARGE SCALE GENOMIC DNA]</scope>
    <source>
        <strain evidence="2 3">DT85</strain>
    </source>
</reference>
<dbReference type="AlphaFoldDB" id="A0ABD5ZS69"/>
<keyword evidence="1" id="KW-0472">Membrane</keyword>
<evidence type="ECO:0000313" key="3">
    <source>
        <dbReference type="Proteomes" id="UP001596398"/>
    </source>
</evidence>
<sequence>MQPLALLGGVCTLLALVGYAAGVAAPYPGRELTLVGLMAGASLFFLGRGSA</sequence>
<accession>A0ABD5ZS69</accession>
<name>A0ABD5ZS69_9EURY</name>
<evidence type="ECO:0000256" key="1">
    <source>
        <dbReference type="SAM" id="Phobius"/>
    </source>
</evidence>
<protein>
    <recommendedName>
        <fullName evidence="4">XapX domain-containing protein</fullName>
    </recommendedName>
</protein>
<dbReference type="EMBL" id="JBHTAP010000001">
    <property type="protein sequence ID" value="MFC7236068.1"/>
    <property type="molecule type" value="Genomic_DNA"/>
</dbReference>
<dbReference type="Proteomes" id="UP001596398">
    <property type="component" value="Unassembled WGS sequence"/>
</dbReference>